<comment type="caution">
    <text evidence="10">The sequence shown here is derived from an EMBL/GenBank/DDBJ whole genome shotgun (WGS) entry which is preliminary data.</text>
</comment>
<dbReference type="PANTHER" id="PTHR21716">
    <property type="entry name" value="TRANSMEMBRANE PROTEIN"/>
    <property type="match status" value="1"/>
</dbReference>
<feature type="transmembrane region" description="Helical" evidence="9">
    <location>
        <begin position="221"/>
        <end position="242"/>
    </location>
</feature>
<organism evidence="10 11">
    <name type="scientific">Neoaquamicrobium sediminum</name>
    <dbReference type="NCBI Taxonomy" id="1849104"/>
    <lineage>
        <taxon>Bacteria</taxon>
        <taxon>Pseudomonadati</taxon>
        <taxon>Pseudomonadota</taxon>
        <taxon>Alphaproteobacteria</taxon>
        <taxon>Hyphomicrobiales</taxon>
        <taxon>Phyllobacteriaceae</taxon>
        <taxon>Neoaquamicrobium</taxon>
    </lineage>
</organism>
<comment type="similarity">
    <text evidence="2">Belongs to the autoinducer-2 exporter (AI-2E) (TC 2.A.86) family.</text>
</comment>
<dbReference type="InterPro" id="IPR002549">
    <property type="entry name" value="AI-2E-like"/>
</dbReference>
<dbReference type="RefSeq" id="WP_368802118.1">
    <property type="nucleotide sequence ID" value="NZ_JAZHFV010000002.1"/>
</dbReference>
<feature type="transmembrane region" description="Helical" evidence="9">
    <location>
        <begin position="326"/>
        <end position="345"/>
    </location>
</feature>
<keyword evidence="5 9" id="KW-0812">Transmembrane</keyword>
<dbReference type="Pfam" id="PF01594">
    <property type="entry name" value="AI-2E_transport"/>
    <property type="match status" value="1"/>
</dbReference>
<dbReference type="Proteomes" id="UP001559025">
    <property type="component" value="Unassembled WGS sequence"/>
</dbReference>
<evidence type="ECO:0000256" key="9">
    <source>
        <dbReference type="SAM" id="Phobius"/>
    </source>
</evidence>
<dbReference type="EMBL" id="JAZHFV010000002">
    <property type="protein sequence ID" value="MEX4006851.1"/>
    <property type="molecule type" value="Genomic_DNA"/>
</dbReference>
<evidence type="ECO:0000256" key="3">
    <source>
        <dbReference type="ARBA" id="ARBA00022448"/>
    </source>
</evidence>
<evidence type="ECO:0000256" key="4">
    <source>
        <dbReference type="ARBA" id="ARBA00022475"/>
    </source>
</evidence>
<accession>A0ABV3WRB0</accession>
<feature type="transmembrane region" description="Helical" evidence="9">
    <location>
        <begin position="248"/>
        <end position="277"/>
    </location>
</feature>
<evidence type="ECO:0000256" key="2">
    <source>
        <dbReference type="ARBA" id="ARBA00009773"/>
    </source>
</evidence>
<feature type="transmembrane region" description="Helical" evidence="9">
    <location>
        <begin position="165"/>
        <end position="186"/>
    </location>
</feature>
<keyword evidence="7 9" id="KW-0472">Membrane</keyword>
<evidence type="ECO:0000256" key="1">
    <source>
        <dbReference type="ARBA" id="ARBA00004651"/>
    </source>
</evidence>
<feature type="region of interest" description="Disordered" evidence="8">
    <location>
        <begin position="356"/>
        <end position="385"/>
    </location>
</feature>
<keyword evidence="11" id="KW-1185">Reference proteome</keyword>
<gene>
    <name evidence="10" type="ORF">V1479_06005</name>
</gene>
<dbReference type="PANTHER" id="PTHR21716:SF67">
    <property type="entry name" value="TRANSPORT PROTEIN YDIK-RELATED"/>
    <property type="match status" value="1"/>
</dbReference>
<comment type="subcellular location">
    <subcellularLocation>
        <location evidence="1">Cell membrane</location>
        <topology evidence="1">Multi-pass membrane protein</topology>
    </subcellularLocation>
</comment>
<keyword evidence="3" id="KW-0813">Transport</keyword>
<reference evidence="10 11" key="1">
    <citation type="submission" date="2024-01" db="EMBL/GenBank/DDBJ databases">
        <title>New evidence supports the origin of RcGTA from prophage.</title>
        <authorList>
            <person name="Xu Y."/>
            <person name="Liu B."/>
            <person name="Chen F."/>
        </authorList>
    </citation>
    <scope>NUCLEOTIDE SEQUENCE [LARGE SCALE GENOMIC DNA]</scope>
    <source>
        <strain evidence="10 11">CBW1107-2</strain>
    </source>
</reference>
<feature type="transmembrane region" description="Helical" evidence="9">
    <location>
        <begin position="73"/>
        <end position="98"/>
    </location>
</feature>
<proteinExistence type="inferred from homology"/>
<evidence type="ECO:0000256" key="7">
    <source>
        <dbReference type="ARBA" id="ARBA00023136"/>
    </source>
</evidence>
<evidence type="ECO:0000256" key="5">
    <source>
        <dbReference type="ARBA" id="ARBA00022692"/>
    </source>
</evidence>
<feature type="transmembrane region" description="Helical" evidence="9">
    <location>
        <begin position="284"/>
        <end position="306"/>
    </location>
</feature>
<evidence type="ECO:0000256" key="8">
    <source>
        <dbReference type="SAM" id="MobiDB-lite"/>
    </source>
</evidence>
<keyword evidence="6 9" id="KW-1133">Transmembrane helix</keyword>
<name>A0ABV3WRB0_9HYPH</name>
<feature type="transmembrane region" description="Helical" evidence="9">
    <location>
        <begin position="42"/>
        <end position="61"/>
    </location>
</feature>
<feature type="transmembrane region" description="Helical" evidence="9">
    <location>
        <begin position="20"/>
        <end position="36"/>
    </location>
</feature>
<evidence type="ECO:0000313" key="10">
    <source>
        <dbReference type="EMBL" id="MEX4006851.1"/>
    </source>
</evidence>
<keyword evidence="4" id="KW-1003">Cell membrane</keyword>
<evidence type="ECO:0000256" key="6">
    <source>
        <dbReference type="ARBA" id="ARBA00022989"/>
    </source>
</evidence>
<protein>
    <submittedName>
        <fullName evidence="10">AI-2E family transporter</fullName>
    </submittedName>
</protein>
<sequence length="385" mass="41056">MATRPGSKLDRRSEYIDRLAPAAVVGALVVVVYLTISPFLPAIIWGAVVAIAIDPWFRWLVRKLDGRRLLSAWIVGVLLAGTVVIPALGLAAAMLNFLPNALSWTGRLSEVGPTEPPAILADLPAIGPQVTAFWHDLTTDASHALSLFRDEIKTGFLWLLGEVEIFGVFVGEFAIGILLAVVFLYAGDHLTSGLDRFFNRLGGSFAQEIARDSARTARQTVIGVLGAALVQTLVATIAFLVVSVPNWMLLAGVMFMLALIQIGPLLIFVPLAIWLWADGHGWQAAYVLFWGIVVVGLADNIVRPMIASKGGDVPASLAFLGALGGFTQWGVIGVFIGPVILAVGYEVASRWSGLRADPQGDALQDPAPATADRENDPGAEPRPSI</sequence>
<evidence type="ECO:0000313" key="11">
    <source>
        <dbReference type="Proteomes" id="UP001559025"/>
    </source>
</evidence>